<dbReference type="Proteomes" id="UP001596220">
    <property type="component" value="Unassembled WGS sequence"/>
</dbReference>
<comment type="caution">
    <text evidence="2">The sequence shown here is derived from an EMBL/GenBank/DDBJ whole genome shotgun (WGS) entry which is preliminary data.</text>
</comment>
<proteinExistence type="predicted"/>
<feature type="region of interest" description="Disordered" evidence="1">
    <location>
        <begin position="191"/>
        <end position="225"/>
    </location>
</feature>
<dbReference type="Pfam" id="PF00805">
    <property type="entry name" value="Pentapeptide"/>
    <property type="match status" value="1"/>
</dbReference>
<gene>
    <name evidence="2" type="ORF">ACFP3R_04505</name>
</gene>
<dbReference type="SUPFAM" id="SSF141571">
    <property type="entry name" value="Pentapeptide repeat-like"/>
    <property type="match status" value="1"/>
</dbReference>
<accession>A0ABW1P1D0</accession>
<dbReference type="RefSeq" id="WP_380633111.1">
    <property type="nucleotide sequence ID" value="NZ_JBHSQO010000003.1"/>
</dbReference>
<evidence type="ECO:0000313" key="2">
    <source>
        <dbReference type="EMBL" id="MFC6088522.1"/>
    </source>
</evidence>
<feature type="compositionally biased region" description="Low complexity" evidence="1">
    <location>
        <begin position="196"/>
        <end position="213"/>
    </location>
</feature>
<evidence type="ECO:0000256" key="1">
    <source>
        <dbReference type="SAM" id="MobiDB-lite"/>
    </source>
</evidence>
<sequence length="225" mass="22897">MALGTPERTAAELLAVLRRLKGSRDPGLEVSATQAAELAHRHGAGLLAVVEHPDADPALLMAGVVPVDRPAGPDEPAFHLDGPAIREVTRGETATGYPVVIVERIPVTGPGAQLQVVVTDPHHPRVVVFTLHSPSGRGWLDVAGVAGRFVSGVEFDAPDLAGTDLAGTDLAGTDLAGTDLAGTDLADADLTDADTDVTAPDVTAPGTRSASGRPPGGTSGRSARR</sequence>
<evidence type="ECO:0000313" key="3">
    <source>
        <dbReference type="Proteomes" id="UP001596220"/>
    </source>
</evidence>
<name>A0ABW1P1D0_9PSEU</name>
<dbReference type="InterPro" id="IPR001646">
    <property type="entry name" value="5peptide_repeat"/>
</dbReference>
<keyword evidence="3" id="KW-1185">Reference proteome</keyword>
<dbReference type="EMBL" id="JBHSQO010000003">
    <property type="protein sequence ID" value="MFC6088522.1"/>
    <property type="molecule type" value="Genomic_DNA"/>
</dbReference>
<protein>
    <submittedName>
        <fullName evidence="2">Pentapeptide repeat-containing protein</fullName>
    </submittedName>
</protein>
<dbReference type="Gene3D" id="2.160.20.80">
    <property type="entry name" value="E3 ubiquitin-protein ligase SopA"/>
    <property type="match status" value="1"/>
</dbReference>
<organism evidence="2 3">
    <name type="scientific">Saccharothrix lopnurensis</name>
    <dbReference type="NCBI Taxonomy" id="1670621"/>
    <lineage>
        <taxon>Bacteria</taxon>
        <taxon>Bacillati</taxon>
        <taxon>Actinomycetota</taxon>
        <taxon>Actinomycetes</taxon>
        <taxon>Pseudonocardiales</taxon>
        <taxon>Pseudonocardiaceae</taxon>
        <taxon>Saccharothrix</taxon>
    </lineage>
</organism>
<reference evidence="3" key="1">
    <citation type="journal article" date="2019" name="Int. J. Syst. Evol. Microbiol.">
        <title>The Global Catalogue of Microorganisms (GCM) 10K type strain sequencing project: providing services to taxonomists for standard genome sequencing and annotation.</title>
        <authorList>
            <consortium name="The Broad Institute Genomics Platform"/>
            <consortium name="The Broad Institute Genome Sequencing Center for Infectious Disease"/>
            <person name="Wu L."/>
            <person name="Ma J."/>
        </authorList>
    </citation>
    <scope>NUCLEOTIDE SEQUENCE [LARGE SCALE GENOMIC DNA]</scope>
    <source>
        <strain evidence="3">CGMCC 4.7246</strain>
    </source>
</reference>